<evidence type="ECO:0000313" key="1">
    <source>
        <dbReference type="EMBL" id="MFO7194250.1"/>
    </source>
</evidence>
<reference evidence="1 3" key="3">
    <citation type="journal article" date="2021" name="BMC Genomics">
        <title>Genome-resolved metagenome and metatranscriptome analyses of thermophilic composting reveal key bacterial players and their metabolic interactions.</title>
        <authorList>
            <person name="Braga L.P.P."/>
            <person name="Pereira R.V."/>
            <person name="Martins L.F."/>
            <person name="Moura L.M.S."/>
            <person name="Sanchez F.B."/>
            <person name="Patane J.S.L."/>
            <person name="da Silva A.M."/>
            <person name="Setubal J.C."/>
        </authorList>
    </citation>
    <scope>NUCLEOTIDE SEQUENCE [LARGE SCALE GENOMIC DNA]</scope>
    <source>
        <strain evidence="1">ZC4RG45</strain>
    </source>
</reference>
<organism evidence="2">
    <name type="scientific">Thermocrispum agreste</name>
    <dbReference type="NCBI Taxonomy" id="37925"/>
    <lineage>
        <taxon>Bacteria</taxon>
        <taxon>Bacillati</taxon>
        <taxon>Actinomycetota</taxon>
        <taxon>Actinomycetes</taxon>
        <taxon>Pseudonocardiales</taxon>
        <taxon>Pseudonocardiaceae</taxon>
        <taxon>Thermocrispum</taxon>
    </lineage>
</organism>
<accession>A0A2W4J6P0</accession>
<reference evidence="1" key="4">
    <citation type="submission" date="2023-08" db="EMBL/GenBank/DDBJ databases">
        <authorList>
            <person name="Guima S.E.S."/>
            <person name="Martins L.F."/>
            <person name="Silva A.M."/>
            <person name="Setubal J.C."/>
        </authorList>
    </citation>
    <scope>NUCLEOTIDE SEQUENCE</scope>
    <source>
        <strain evidence="1">ZC4RG45</strain>
    </source>
</reference>
<sequence>GPQALSYMVGRLEIQRMRAGAQAVLGERFDIRAFHDVVLGAGPLPMSILDRVVQEWATGLA</sequence>
<dbReference type="EMBL" id="QGUI01000623">
    <property type="protein sequence ID" value="PZM94091.1"/>
    <property type="molecule type" value="Genomic_DNA"/>
</dbReference>
<dbReference type="PANTHER" id="PTHR33361:SF2">
    <property type="entry name" value="DUF885 DOMAIN-CONTAINING PROTEIN"/>
    <property type="match status" value="1"/>
</dbReference>
<dbReference type="EMBL" id="QGUI02000399">
    <property type="protein sequence ID" value="MFO7194250.1"/>
    <property type="molecule type" value="Genomic_DNA"/>
</dbReference>
<gene>
    <name evidence="1" type="ORF">DIU77_018580</name>
    <name evidence="2" type="ORF">DIU77_14795</name>
</gene>
<feature type="non-terminal residue" evidence="2">
    <location>
        <position position="1"/>
    </location>
</feature>
<evidence type="ECO:0000313" key="2">
    <source>
        <dbReference type="EMBL" id="PZM94091.1"/>
    </source>
</evidence>
<dbReference type="Proteomes" id="UP000249324">
    <property type="component" value="Unassembled WGS sequence"/>
</dbReference>
<name>A0A2W4J6P0_9PSEU</name>
<dbReference type="InterPro" id="IPR010281">
    <property type="entry name" value="DUF885"/>
</dbReference>
<dbReference type="AlphaFoldDB" id="A0A2W4J6P0"/>
<reference evidence="2" key="1">
    <citation type="submission" date="2018-05" db="EMBL/GenBank/DDBJ databases">
        <authorList>
            <person name="Lanie J.A."/>
            <person name="Ng W.-L."/>
            <person name="Kazmierczak K.M."/>
            <person name="Andrzejewski T.M."/>
            <person name="Davidsen T.M."/>
            <person name="Wayne K.J."/>
            <person name="Tettelin H."/>
            <person name="Glass J.I."/>
            <person name="Rusch D."/>
            <person name="Podicherti R."/>
            <person name="Tsui H.-C.T."/>
            <person name="Winkler M.E."/>
        </authorList>
    </citation>
    <scope>NUCLEOTIDE SEQUENCE</scope>
    <source>
        <strain evidence="2">ZC4RG45</strain>
    </source>
</reference>
<proteinExistence type="predicted"/>
<comment type="caution">
    <text evidence="2">The sequence shown here is derived from an EMBL/GenBank/DDBJ whole genome shotgun (WGS) entry which is preliminary data.</text>
</comment>
<reference evidence="1" key="2">
    <citation type="submission" date="2018-05" db="EMBL/GenBank/DDBJ databases">
        <authorList>
            <person name="Moura L."/>
            <person name="Setubal J.C."/>
        </authorList>
    </citation>
    <scope>NUCLEOTIDE SEQUENCE</scope>
    <source>
        <strain evidence="1">ZC4RG45</strain>
    </source>
</reference>
<dbReference type="Pfam" id="PF05960">
    <property type="entry name" value="DUF885"/>
    <property type="match status" value="1"/>
</dbReference>
<protein>
    <submittedName>
        <fullName evidence="2">DUF885 domain-containing protein</fullName>
    </submittedName>
    <submittedName>
        <fullName evidence="1">DUF885 family protein</fullName>
    </submittedName>
</protein>
<evidence type="ECO:0000313" key="3">
    <source>
        <dbReference type="Proteomes" id="UP000249324"/>
    </source>
</evidence>
<dbReference type="PANTHER" id="PTHR33361">
    <property type="entry name" value="GLR0591 PROTEIN"/>
    <property type="match status" value="1"/>
</dbReference>